<dbReference type="AlphaFoldDB" id="A0A4S4M6H4"/>
<dbReference type="OrthoDB" id="2654453at2759"/>
<dbReference type="EMBL" id="SGPM01000474">
    <property type="protein sequence ID" value="THH20864.1"/>
    <property type="molecule type" value="Genomic_DNA"/>
</dbReference>
<name>A0A4S4M6H4_9APHY</name>
<reference evidence="2 3" key="1">
    <citation type="submission" date="2019-02" db="EMBL/GenBank/DDBJ databases">
        <title>Genome sequencing of the rare red list fungi Antrodiella citrinella (Flaviporus citrinellus).</title>
        <authorList>
            <person name="Buettner E."/>
            <person name="Kellner H."/>
        </authorList>
    </citation>
    <scope>NUCLEOTIDE SEQUENCE [LARGE SCALE GENOMIC DNA]</scope>
    <source>
        <strain evidence="2 3">DSM 108506</strain>
    </source>
</reference>
<proteinExistence type="predicted"/>
<organism evidence="2 3">
    <name type="scientific">Antrodiella citrinella</name>
    <dbReference type="NCBI Taxonomy" id="2447956"/>
    <lineage>
        <taxon>Eukaryota</taxon>
        <taxon>Fungi</taxon>
        <taxon>Dikarya</taxon>
        <taxon>Basidiomycota</taxon>
        <taxon>Agaricomycotina</taxon>
        <taxon>Agaricomycetes</taxon>
        <taxon>Polyporales</taxon>
        <taxon>Steccherinaceae</taxon>
        <taxon>Antrodiella</taxon>
    </lineage>
</organism>
<keyword evidence="1" id="KW-1133">Transmembrane helix</keyword>
<gene>
    <name evidence="2" type="ORF">EUX98_g8501</name>
</gene>
<feature type="transmembrane region" description="Helical" evidence="1">
    <location>
        <begin position="154"/>
        <end position="174"/>
    </location>
</feature>
<evidence type="ECO:0000313" key="3">
    <source>
        <dbReference type="Proteomes" id="UP000308730"/>
    </source>
</evidence>
<protein>
    <submittedName>
        <fullName evidence="2">Uncharacterized protein</fullName>
    </submittedName>
</protein>
<accession>A0A4S4M6H4</accession>
<keyword evidence="1" id="KW-0812">Transmembrane</keyword>
<evidence type="ECO:0000313" key="2">
    <source>
        <dbReference type="EMBL" id="THH20864.1"/>
    </source>
</evidence>
<dbReference type="Proteomes" id="UP000308730">
    <property type="component" value="Unassembled WGS sequence"/>
</dbReference>
<sequence>MTLTAVYISVKLDPKTGKVCLDKANGPSVIERFIACTERGFQLHQLGNLSHVLSLESDPFVVSFAKQVAFVDQGSTVVSGTDVGKAVVYSAETGKRVQDLVYPQGGLVQPVAACDLQDVSLIAMAGSTRGSVKETSSSSMRGGRGYLPEIPRRFMNLIGSALFLIIIFALGWYGRAHVDGFGPSVHRLLDLVGLPSETSYLQHLVTSTYAAPISITERAATIHPEHVVVVSIPPTSVLFADPATPVTQFVTELQVVTTVITELPPATTTIRHVVTIRETLTISSTVKSLYEDPTPTASMPTFTTAVVGEGAHPGAVGVGNVGNEERLMMRPR</sequence>
<evidence type="ECO:0000256" key="1">
    <source>
        <dbReference type="SAM" id="Phobius"/>
    </source>
</evidence>
<keyword evidence="3" id="KW-1185">Reference proteome</keyword>
<keyword evidence="1" id="KW-0472">Membrane</keyword>
<comment type="caution">
    <text evidence="2">The sequence shown here is derived from an EMBL/GenBank/DDBJ whole genome shotgun (WGS) entry which is preliminary data.</text>
</comment>